<evidence type="ECO:0000256" key="7">
    <source>
        <dbReference type="ARBA" id="ARBA00022833"/>
    </source>
</evidence>
<evidence type="ECO:0000256" key="9">
    <source>
        <dbReference type="SAM" id="MobiDB-lite"/>
    </source>
</evidence>
<protein>
    <recommendedName>
        <fullName evidence="13">RING-type domain-containing protein</fullName>
    </recommendedName>
</protein>
<dbReference type="InterPro" id="IPR002867">
    <property type="entry name" value="IBR_dom"/>
</dbReference>
<feature type="compositionally biased region" description="Low complexity" evidence="9">
    <location>
        <begin position="44"/>
        <end position="61"/>
    </location>
</feature>
<organism evidence="12">
    <name type="scientific">Ditylum brightwellii</name>
    <dbReference type="NCBI Taxonomy" id="49249"/>
    <lineage>
        <taxon>Eukaryota</taxon>
        <taxon>Sar</taxon>
        <taxon>Stramenopiles</taxon>
        <taxon>Ochrophyta</taxon>
        <taxon>Bacillariophyta</taxon>
        <taxon>Mediophyceae</taxon>
        <taxon>Lithodesmiophycidae</taxon>
        <taxon>Lithodesmiales</taxon>
        <taxon>Lithodesmiaceae</taxon>
        <taxon>Ditylum</taxon>
    </lineage>
</organism>
<dbReference type="SUPFAM" id="SSF57850">
    <property type="entry name" value="RING/U-box"/>
    <property type="match status" value="3"/>
</dbReference>
<evidence type="ECO:0000256" key="5">
    <source>
        <dbReference type="ARBA" id="ARBA00022771"/>
    </source>
</evidence>
<evidence type="ECO:0000256" key="3">
    <source>
        <dbReference type="ARBA" id="ARBA00022723"/>
    </source>
</evidence>
<dbReference type="FunFam" id="3.30.40.10:FF:000137">
    <property type="entry name" value="RanBP-type and C3HC4-type zinc finger-containing protein 1"/>
    <property type="match status" value="1"/>
</dbReference>
<evidence type="ECO:0000256" key="4">
    <source>
        <dbReference type="ARBA" id="ARBA00022737"/>
    </source>
</evidence>
<dbReference type="EMBL" id="HBNS01013994">
    <property type="protein sequence ID" value="CAE4600246.1"/>
    <property type="molecule type" value="Transcribed_RNA"/>
</dbReference>
<dbReference type="PROSITE" id="PS50089">
    <property type="entry name" value="ZF_RING_2"/>
    <property type="match status" value="1"/>
</dbReference>
<sequence length="308" mass="34610">MNNTGKRKYGVAYKDSRPLKKVIQIEMDPLAIELLIKHDRSSETLETSSSGETLETSFSSDSADEEEDSLHYNHMHDECPICFDMLPTDTAVILEECGHAFCLPCLKSSINAQVEMGRAANIVCPMPAKQCGKCVQQTQLQDLLGKDEYERLDKFAFQSAITADPTFHRCPTPDCPFVFACDTSHCKPSELFCPVCSKSSCLQCNISPFHRGMTCEQYRDTLARKNKKGRFLPLLRQIFGRKESLSEIKTCKQCGAWIMKKGGCNKMKCRCGYHFCFVCGSENAKCSHTLPIHGYIDNVTGRADFTCR</sequence>
<evidence type="ECO:0000256" key="6">
    <source>
        <dbReference type="ARBA" id="ARBA00022786"/>
    </source>
</evidence>
<dbReference type="CDD" id="cd20335">
    <property type="entry name" value="BRcat_RBR"/>
    <property type="match status" value="1"/>
</dbReference>
<dbReference type="GO" id="GO:0004842">
    <property type="term" value="F:ubiquitin-protein transferase activity"/>
    <property type="evidence" value="ECO:0007669"/>
    <property type="project" value="TreeGrafter"/>
</dbReference>
<dbReference type="InterPro" id="IPR001841">
    <property type="entry name" value="Znf_RING"/>
</dbReference>
<dbReference type="CDD" id="cd22584">
    <property type="entry name" value="Rcat_RBR_unk"/>
    <property type="match status" value="1"/>
</dbReference>
<dbReference type="SMART" id="SM00184">
    <property type="entry name" value="RING"/>
    <property type="match status" value="1"/>
</dbReference>
<dbReference type="InterPro" id="IPR018957">
    <property type="entry name" value="Znf_C3HC4_RING-type"/>
</dbReference>
<evidence type="ECO:0008006" key="13">
    <source>
        <dbReference type="Google" id="ProtNLM"/>
    </source>
</evidence>
<keyword evidence="6" id="KW-0833">Ubl conjugation pathway</keyword>
<dbReference type="InterPro" id="IPR051628">
    <property type="entry name" value="LUBAC_E3_Ligases"/>
</dbReference>
<dbReference type="Pfam" id="PF01485">
    <property type="entry name" value="IBR"/>
    <property type="match status" value="1"/>
</dbReference>
<dbReference type="AlphaFoldDB" id="A0A7S4R115"/>
<evidence type="ECO:0000256" key="1">
    <source>
        <dbReference type="ARBA" id="ARBA00004906"/>
    </source>
</evidence>
<keyword evidence="4" id="KW-0677">Repeat</keyword>
<reference evidence="12" key="1">
    <citation type="submission" date="2021-01" db="EMBL/GenBank/DDBJ databases">
        <authorList>
            <person name="Corre E."/>
            <person name="Pelletier E."/>
            <person name="Niang G."/>
            <person name="Scheremetjew M."/>
            <person name="Finn R."/>
            <person name="Kale V."/>
            <person name="Holt S."/>
            <person name="Cochrane G."/>
            <person name="Meng A."/>
            <person name="Brown T."/>
            <person name="Cohen L."/>
        </authorList>
    </citation>
    <scope>NUCLEOTIDE SEQUENCE</scope>
    <source>
        <strain evidence="12">GSO104</strain>
    </source>
</reference>
<dbReference type="Pfam" id="PF00097">
    <property type="entry name" value="zf-C3HC4"/>
    <property type="match status" value="1"/>
</dbReference>
<evidence type="ECO:0000256" key="8">
    <source>
        <dbReference type="PROSITE-ProRule" id="PRU00175"/>
    </source>
</evidence>
<feature type="domain" description="RING-type" evidence="11">
    <location>
        <begin position="75"/>
        <end position="299"/>
    </location>
</feature>
<feature type="domain" description="RING-type" evidence="10">
    <location>
        <begin position="79"/>
        <end position="126"/>
    </location>
</feature>
<proteinExistence type="predicted"/>
<keyword evidence="3" id="KW-0479">Metal-binding</keyword>
<dbReference type="SMART" id="SM00647">
    <property type="entry name" value="IBR"/>
    <property type="match status" value="2"/>
</dbReference>
<dbReference type="PANTHER" id="PTHR22770:SF13">
    <property type="entry name" value="RING-TYPE DOMAIN-CONTAINING PROTEIN"/>
    <property type="match status" value="1"/>
</dbReference>
<dbReference type="PROSITE" id="PS51873">
    <property type="entry name" value="TRIAD"/>
    <property type="match status" value="1"/>
</dbReference>
<dbReference type="GO" id="GO:0000151">
    <property type="term" value="C:ubiquitin ligase complex"/>
    <property type="evidence" value="ECO:0007669"/>
    <property type="project" value="TreeGrafter"/>
</dbReference>
<dbReference type="GO" id="GO:0043130">
    <property type="term" value="F:ubiquitin binding"/>
    <property type="evidence" value="ECO:0007669"/>
    <property type="project" value="TreeGrafter"/>
</dbReference>
<keyword evidence="2" id="KW-0808">Transferase</keyword>
<name>A0A7S4R115_9STRA</name>
<gene>
    <name evidence="12" type="ORF">DBRI00130_LOCUS11251</name>
</gene>
<dbReference type="InterPro" id="IPR017907">
    <property type="entry name" value="Znf_RING_CS"/>
</dbReference>
<evidence type="ECO:0000256" key="2">
    <source>
        <dbReference type="ARBA" id="ARBA00022679"/>
    </source>
</evidence>
<dbReference type="GO" id="GO:0043161">
    <property type="term" value="P:proteasome-mediated ubiquitin-dependent protein catabolic process"/>
    <property type="evidence" value="ECO:0007669"/>
    <property type="project" value="TreeGrafter"/>
</dbReference>
<dbReference type="Gene3D" id="1.20.120.1750">
    <property type="match status" value="1"/>
</dbReference>
<dbReference type="InterPro" id="IPR044066">
    <property type="entry name" value="TRIAD_supradom"/>
</dbReference>
<evidence type="ECO:0000259" key="11">
    <source>
        <dbReference type="PROSITE" id="PS51873"/>
    </source>
</evidence>
<keyword evidence="7" id="KW-0862">Zinc</keyword>
<evidence type="ECO:0000259" key="10">
    <source>
        <dbReference type="PROSITE" id="PS50089"/>
    </source>
</evidence>
<dbReference type="Gene3D" id="3.30.40.10">
    <property type="entry name" value="Zinc/RING finger domain, C3HC4 (zinc finger)"/>
    <property type="match status" value="1"/>
</dbReference>
<evidence type="ECO:0000313" key="12">
    <source>
        <dbReference type="EMBL" id="CAE4600246.1"/>
    </source>
</evidence>
<comment type="pathway">
    <text evidence="1">Protein modification; protein ubiquitination.</text>
</comment>
<dbReference type="GO" id="GO:0097039">
    <property type="term" value="P:protein linear polyubiquitination"/>
    <property type="evidence" value="ECO:0007669"/>
    <property type="project" value="TreeGrafter"/>
</dbReference>
<dbReference type="InterPro" id="IPR013083">
    <property type="entry name" value="Znf_RING/FYVE/PHD"/>
</dbReference>
<dbReference type="PANTHER" id="PTHR22770">
    <property type="entry name" value="UBIQUITIN CONJUGATING ENZYME 7 INTERACTING PROTEIN-RELATED"/>
    <property type="match status" value="1"/>
</dbReference>
<dbReference type="Pfam" id="PF26200">
    <property type="entry name" value="Rcat_RNF216"/>
    <property type="match status" value="1"/>
</dbReference>
<accession>A0A7S4R115</accession>
<feature type="region of interest" description="Disordered" evidence="9">
    <location>
        <begin position="42"/>
        <end position="67"/>
    </location>
</feature>
<dbReference type="GO" id="GO:0008270">
    <property type="term" value="F:zinc ion binding"/>
    <property type="evidence" value="ECO:0007669"/>
    <property type="project" value="UniProtKB-KW"/>
</dbReference>
<keyword evidence="5 8" id="KW-0863">Zinc-finger</keyword>
<dbReference type="PROSITE" id="PS00518">
    <property type="entry name" value="ZF_RING_1"/>
    <property type="match status" value="1"/>
</dbReference>